<dbReference type="Pfam" id="PF00014">
    <property type="entry name" value="Kunitz_BPTI"/>
    <property type="match status" value="2"/>
</dbReference>
<evidence type="ECO:0000313" key="13">
    <source>
        <dbReference type="Proteomes" id="UP000504639"/>
    </source>
</evidence>
<dbReference type="FunFam" id="3.40.50.410:FF:000016">
    <property type="entry name" value="Collagen type VI alpha 3 chain"/>
    <property type="match status" value="1"/>
</dbReference>
<dbReference type="CDD" id="cd01450">
    <property type="entry name" value="vWFA_subfamily_ECM"/>
    <property type="match status" value="2"/>
</dbReference>
<keyword evidence="2" id="KW-0964">Secreted</keyword>
<dbReference type="GO" id="GO:0007155">
    <property type="term" value="P:cell adhesion"/>
    <property type="evidence" value="ECO:0007669"/>
    <property type="project" value="UniProtKB-KW"/>
</dbReference>
<dbReference type="InterPro" id="IPR036116">
    <property type="entry name" value="FN3_sf"/>
</dbReference>
<feature type="compositionally biased region" description="Gly residues" evidence="9">
    <location>
        <begin position="1763"/>
        <end position="1772"/>
    </location>
</feature>
<dbReference type="PRINTS" id="PR00453">
    <property type="entry name" value="VWFADOMAIN"/>
</dbReference>
<dbReference type="Gene3D" id="4.10.410.10">
    <property type="entry name" value="Pancreatic trypsin inhibitor Kunitz domain"/>
    <property type="match status" value="2"/>
</dbReference>
<feature type="domain" description="VWFA" evidence="10">
    <location>
        <begin position="932"/>
        <end position="1103"/>
    </location>
</feature>
<feature type="compositionally biased region" description="Basic and acidic residues" evidence="9">
    <location>
        <begin position="1833"/>
        <end position="1855"/>
    </location>
</feature>
<dbReference type="PROSITE" id="PS50279">
    <property type="entry name" value="BPTI_KUNITZ_2"/>
    <property type="match status" value="2"/>
</dbReference>
<organism evidence="13 14">
    <name type="scientific">Aythya fuligula</name>
    <name type="common">Tufted duck</name>
    <name type="synonym">Anas fuligula</name>
    <dbReference type="NCBI Taxonomy" id="219594"/>
    <lineage>
        <taxon>Eukaryota</taxon>
        <taxon>Metazoa</taxon>
        <taxon>Chordata</taxon>
        <taxon>Craniata</taxon>
        <taxon>Vertebrata</taxon>
        <taxon>Euteleostomi</taxon>
        <taxon>Archelosauria</taxon>
        <taxon>Archosauria</taxon>
        <taxon>Dinosauria</taxon>
        <taxon>Saurischia</taxon>
        <taxon>Theropoda</taxon>
        <taxon>Coelurosauria</taxon>
        <taxon>Aves</taxon>
        <taxon>Neognathae</taxon>
        <taxon>Galloanserae</taxon>
        <taxon>Anseriformes</taxon>
        <taxon>Anatidae</taxon>
        <taxon>Aythyinae</taxon>
        <taxon>Aythya</taxon>
    </lineage>
</organism>
<dbReference type="FunFam" id="3.40.50.410:FF:000003">
    <property type="entry name" value="Collagen type VI alpha 3 chain"/>
    <property type="match status" value="6"/>
</dbReference>
<feature type="domain" description="VWFA" evidence="10">
    <location>
        <begin position="1"/>
        <end position="105"/>
    </location>
</feature>
<evidence type="ECO:0000256" key="9">
    <source>
        <dbReference type="SAM" id="MobiDB-lite"/>
    </source>
</evidence>
<evidence type="ECO:0000256" key="2">
    <source>
        <dbReference type="ARBA" id="ARBA00022525"/>
    </source>
</evidence>
<evidence type="ECO:0000256" key="1">
    <source>
        <dbReference type="ARBA" id="ARBA00004498"/>
    </source>
</evidence>
<feature type="domain" description="VWFA" evidence="10">
    <location>
        <begin position="2100"/>
        <end position="2280"/>
    </location>
</feature>
<accession>A0A6J3D692</accession>
<evidence type="ECO:0000259" key="11">
    <source>
        <dbReference type="PROSITE" id="PS50279"/>
    </source>
</evidence>
<dbReference type="SMART" id="SM00131">
    <property type="entry name" value="KU"/>
    <property type="match status" value="2"/>
</dbReference>
<dbReference type="InterPro" id="IPR036880">
    <property type="entry name" value="Kunitz_BPTI_sf"/>
</dbReference>
<evidence type="ECO:0000256" key="8">
    <source>
        <dbReference type="ARBA" id="ARBA00023157"/>
    </source>
</evidence>
<dbReference type="Gene3D" id="3.40.50.410">
    <property type="entry name" value="von Willebrand factor, type A domain"/>
    <property type="match status" value="10"/>
</dbReference>
<dbReference type="PROSITE" id="PS50853">
    <property type="entry name" value="FN3"/>
    <property type="match status" value="1"/>
</dbReference>
<dbReference type="InterPro" id="IPR050525">
    <property type="entry name" value="ECM_Assembly_Org"/>
</dbReference>
<feature type="compositionally biased region" description="Gly residues" evidence="9">
    <location>
        <begin position="2018"/>
        <end position="2036"/>
    </location>
</feature>
<dbReference type="PROSITE" id="PS50234">
    <property type="entry name" value="VWFA"/>
    <property type="match status" value="10"/>
</dbReference>
<feature type="domain" description="BPTI/Kunitz inhibitor" evidence="11">
    <location>
        <begin position="2763"/>
        <end position="2814"/>
    </location>
</feature>
<evidence type="ECO:0000259" key="12">
    <source>
        <dbReference type="PROSITE" id="PS50853"/>
    </source>
</evidence>
<dbReference type="CDD" id="cd00063">
    <property type="entry name" value="FN3"/>
    <property type="match status" value="1"/>
</dbReference>
<dbReference type="CTD" id="1293"/>
<gene>
    <name evidence="14" type="primary">COL6A3</name>
</gene>
<feature type="region of interest" description="Disordered" evidence="9">
    <location>
        <begin position="1738"/>
        <end position="2069"/>
    </location>
</feature>
<dbReference type="FunFam" id="3.40.50.410:FF:000021">
    <property type="entry name" value="Collagen, type VI, alpha 3"/>
    <property type="match status" value="1"/>
</dbReference>
<feature type="domain" description="Fibronectin type-III" evidence="12">
    <location>
        <begin position="2647"/>
        <end position="2741"/>
    </location>
</feature>
<feature type="region of interest" description="Disordered" evidence="9">
    <location>
        <begin position="2566"/>
        <end position="2649"/>
    </location>
</feature>
<feature type="domain" description="BPTI/Kunitz inhibitor" evidence="11">
    <location>
        <begin position="2839"/>
        <end position="2889"/>
    </location>
</feature>
<dbReference type="CDD" id="cd01481">
    <property type="entry name" value="vWA_collagen_alpha3-VI-like"/>
    <property type="match status" value="4"/>
</dbReference>
<dbReference type="Pfam" id="PF01391">
    <property type="entry name" value="Collagen"/>
    <property type="match status" value="2"/>
</dbReference>
<evidence type="ECO:0000256" key="5">
    <source>
        <dbReference type="ARBA" id="ARBA00022737"/>
    </source>
</evidence>
<evidence type="ECO:0000256" key="4">
    <source>
        <dbReference type="ARBA" id="ARBA00022729"/>
    </source>
</evidence>
<dbReference type="SUPFAM" id="SSF53300">
    <property type="entry name" value="vWA-like"/>
    <property type="match status" value="11"/>
</dbReference>
<dbReference type="PANTHER" id="PTHR24020">
    <property type="entry name" value="COLLAGEN ALPHA"/>
    <property type="match status" value="1"/>
</dbReference>
<dbReference type="SUPFAM" id="SSF49265">
    <property type="entry name" value="Fibronectin type III"/>
    <property type="match status" value="1"/>
</dbReference>
<dbReference type="InterPro" id="IPR002223">
    <property type="entry name" value="Kunitz_BPTI"/>
</dbReference>
<feature type="domain" description="VWFA" evidence="10">
    <location>
        <begin position="1134"/>
        <end position="1314"/>
    </location>
</feature>
<dbReference type="InterPro" id="IPR036465">
    <property type="entry name" value="vWFA_dom_sf"/>
</dbReference>
<sequence length="2904" mass="314665">MPYMGGGTKTGKGLEYLIENHLTKAAGSRASEGVPQVIIVLTDGRSQDDVALPSSVLKSAHVNMFAVGVQDAVEGELKEIASEPFDTHLFNLENFTALHGIVGDLVASVRTSMTPEKAGAKGLVKDITAQESADLIFLIDGSNNIGSVNFPAIRDFLVNLIESLRVGAQQIHIGVVQYSDEPRTEFALNSYSTKADVLDAVKALSFRGGEEANIGAALEFVVENLFTQAGGSRIEEAVPQILVLISGGESSDDIREGLLAVKQASIFSFSIGVQNADSAELQQIATDGSFAFTALDIRNLDALQELLLPNIVGVAQRLILLEAPTIVTEVIEVNKKDIVFLIDGSTALGTGSFNAIRDFVAKIVQRLEVGPDLIQVAVAQYADTVKPEFYFNTHQNRKDVMANVRKMKLMGGTALNTGSALDFVRNNFFTSAAGCRMEEGVLPMLVLITGGKSRDAVDQPAAEMKRNRIVTLAVGSRNADTAELQEIAHERDFVFQPNDFRLQFMQAILPEVLSPIRTLSGGMIVQEPPSESKKDILFLIDGSANLLGSFPAVRDFVHKVISDLNVGSDATRVAVAQFSDNIQVEFDFSELPSKHDMLLKVKRMKLKTGKQLNIGVALEEAIRRLFVKEAGSRIEEGVPQFLVLLAAGRSSDDVEQPSDALKQAGVVTFAIKAKNADPVELERIVYAPQFILNVDSLARISELQPNIVNLLKTIQLQPTVVERGEKKDVVFLIDGSDGVRRGFPLLKTFVQRVVESLDIGRDKVRVAIVQYSNAVQPEFLLDAYEDKADIVSAIQGLTVMGGSPLNTGAALDYLIRNVFTVSSGSRIAEGVPQFLILLTADRSQDDVRRPSVVLKTSGTVPFGIGIGNADLTELQTISFLPDFAISVPDFSQLDSVQQVVSNRVIRLTKKEIESLAPDLVFTSPSPAGVKRDVVFMVDGSRYAAQEFYLVRDLIERIVTNLDVGFDTTRISVVQFSEHPHVEFLLNAHSTKDEVQSAVRRLRPQGGQQVNVGEALEFVAKTIFTRPSGSRIEEGVPQFLVILSSRKSDDDLEFPSLQVKQVGVAPLVVAKNMDPEEMVQISLSPDYVYQVSSFQELPSLEQKLLTPIETLTVDQIRQLLGDVTTTVEVSGEEKDIVFLIDSSDSVRSDGLAHIRDFISRIVQQLEVGPNKVRIGVVQFSNNVFPEFYLKTHKSKNAVLQAIRRLRLRGGSPVNAGKALDYVVKNYFIKSAGSRIEDGVPQHLVVILGDRSQDDVNRPANVIASTIIKPLGVGARNVDRNQLQVITNDPDRVLVVQDFTGLPTLEKRVQNILEELPILTTETPGFVEPGGKKQADIVFLLDGSINLGRDNFQEVLQFVYSVVDAIYEDGDSIQVGLAQYNSDVTDEFFLKDYSSKPQILDAINKVIYKGGRVANTGAAIKHLQAKHFVKEAGSRIDQRVPQIAFIVTGGKSSDDGQSASLAIAQKGVKVFAVGVRNIDLEEVSKLASESATSFRVSTAQELSELNEQVLVTLAAAMQEKLCPGTTDVTRECDLDVILGFDVTDVRNGQNIFNAQRRLEHTVESVLNRITRMQKISCTGSQGPNVRVAIMAQAQGGPVEGLDFSEYQPELFKRFQAMSTRGPYFLTADTLKSYQSKFRSAPSGSTKVVIHFTDGADDSMDQLSAASVDLHKQGVNALIFVGLEQVKNLEEVMQLEFGRGFTYNRPLRANLLDLEFELAEQLDNIAERTCCGVHCKCSGQEGDRGQPGPIGQKGATGDIGYRGYPGDEGGPGERGPPGMNGTQGFQGCPGHRGTKGSRGFPGEKGELGEMGLDGIDGEEGDKGLPGSSGEKGSSGRRGDKGAKGERGERGDRGLRGDPGDSGADNTQRGIRGQKGEIGLMGEPGPVGLSGQDGGVGRKGMAGRRGPIGVKGTKGSLGQDGPPGEQGMRGPQGPPGQLGTPGIRGEQGVPGPRAGGGPPGTPGERGRIGPLGRKGEPGNPGPKGPNGQQGPRGEMGDDGRDGIGGPGPKGRKGERGFIGYPGPKGGPGDRGGAGGPGPKGNRGRRGNAGDPGTPGQKGEIGYPGPSGFKGEKGRSLSQCDLVQNIKDKCPCCYGPKECPVFPTELAFAIDTSSGVGREVFNRMKQTVLRVVNNLTIAESNCPRGARVALVTYNNEVTTEIRFADARKKSALLQQIQNFQATLTTKPRSLETAMSFVARNTFKRARSGFLMRKVAVFFSNGETRASPQLNDAVLKLYDAGVIPVFLTSRQDVVLERALEINNTAVGHAIVLPASGSQLNETIRRLLTCHVCLDVCEPDPICGYGSQRPVFRDRRAAPTDVDIDIAFIIDSSESTTPLQFNEMRKYISHLISNMEISSEPKISHHHARVAVLQQAPYEHETNSSFPPVKTEFSLTDYGSKEKIINYLNNRMTQLYGTMAMGNAIEHTMAHIFESAPNPRDLKVIVLMVTGQMTKEELDYLQKTVISAKCKGYFFVVLGIGRKVDVKNIYSLASEPHDVFFKLVYKPGELHEENLLRFGRLLPSFIRSDFAFYLSPEIRKQCEWLQNDQLAKSSGHAGHKAVYAAPNVTISRTVSTSTTQSTSTKPAASTNARARTTTASTTAQTRATARTTTVQMNTTTQSAASTAANTKATSRTTASTTTAAASGRRRQGAKMSDIQITDITENSARLRWASPEPHNAYVFDLSITLAHDHSLVLKQNLTGTERVIGGLRGGQKYLVVITGYLKSQPKVTYTGAFSTKTPAQPKVSLANMMMNTEPLEGPESDLADPCLLDFDMGMQCKDYQVVWFFDYKHKICSQGWYGGCAGNANRFETEAECISKCLKPSAAEKAKQPPLEKRLSSATDICRLQKEEGTCRDFVLKWYYDPKTKSCARFWYGGCGGNENRFNTQKECEKVCVPGNINPGVVTTIGT</sequence>
<dbReference type="FunFam" id="3.40.50.410:FF:000037">
    <property type="entry name" value="Collagen type VI alpha 3 chain"/>
    <property type="match status" value="1"/>
</dbReference>
<dbReference type="InterPro" id="IPR020901">
    <property type="entry name" value="Prtase_inh_Kunz-CS"/>
</dbReference>
<dbReference type="InterPro" id="IPR008160">
    <property type="entry name" value="Collagen"/>
</dbReference>
<keyword evidence="7 14" id="KW-0176">Collagen</keyword>
<dbReference type="GO" id="GO:0005581">
    <property type="term" value="C:collagen trimer"/>
    <property type="evidence" value="ECO:0007669"/>
    <property type="project" value="UniProtKB-KW"/>
</dbReference>
<reference evidence="14" key="1">
    <citation type="submission" date="2025-08" db="UniProtKB">
        <authorList>
            <consortium name="RefSeq"/>
        </authorList>
    </citation>
    <scope>IDENTIFICATION</scope>
    <source>
        <tissue evidence="14">Lung</tissue>
    </source>
</reference>
<dbReference type="Pfam" id="PF00092">
    <property type="entry name" value="VWA"/>
    <property type="match status" value="10"/>
</dbReference>
<dbReference type="CDD" id="cd22635">
    <property type="entry name" value="Kunitz_papilin"/>
    <property type="match status" value="1"/>
</dbReference>
<dbReference type="FunFam" id="3.40.50.410:FF:000022">
    <property type="entry name" value="Collagen type VI alpha 3 chain"/>
    <property type="match status" value="1"/>
</dbReference>
<keyword evidence="8" id="KW-1015">Disulfide bond</keyword>
<feature type="domain" description="VWFA" evidence="10">
    <location>
        <begin position="728"/>
        <end position="904"/>
    </location>
</feature>
<comment type="subcellular location">
    <subcellularLocation>
        <location evidence="1">Secreted</location>
        <location evidence="1">Extracellular space</location>
        <location evidence="1">Extracellular matrix</location>
    </subcellularLocation>
</comment>
<dbReference type="CDD" id="cd22629">
    <property type="entry name" value="Kunitz_collagen_alpha3_VI"/>
    <property type="match status" value="1"/>
</dbReference>
<feature type="domain" description="VWFA" evidence="10">
    <location>
        <begin position="1334"/>
        <end position="1507"/>
    </location>
</feature>
<proteinExistence type="predicted"/>
<feature type="compositionally biased region" description="Low complexity" evidence="9">
    <location>
        <begin position="1918"/>
        <end position="1937"/>
    </location>
</feature>
<dbReference type="PRINTS" id="PR00759">
    <property type="entry name" value="BASICPTASE"/>
</dbReference>
<dbReference type="SUPFAM" id="SSF57362">
    <property type="entry name" value="BPTI-like"/>
    <property type="match status" value="2"/>
</dbReference>
<dbReference type="FunFam" id="4.10.410.10:FF:000007">
    <property type="entry name" value="Collagen type VI alpha 3 chain"/>
    <property type="match status" value="1"/>
</dbReference>
<evidence type="ECO:0000256" key="7">
    <source>
        <dbReference type="ARBA" id="ARBA00023119"/>
    </source>
</evidence>
<protein>
    <submittedName>
        <fullName evidence="14">Collagen alpha-3(VI) chain isoform X6</fullName>
    </submittedName>
</protein>
<dbReference type="InterPro" id="IPR041900">
    <property type="entry name" value="vWA_collagen_alpha3-VI-like"/>
</dbReference>
<dbReference type="SMART" id="SM00327">
    <property type="entry name" value="VWA"/>
    <property type="match status" value="11"/>
</dbReference>
<dbReference type="PROSITE" id="PS00280">
    <property type="entry name" value="BPTI_KUNITZ_1"/>
    <property type="match status" value="1"/>
</dbReference>
<dbReference type="FunFam" id="4.10.410.10:FF:000020">
    <property type="entry name" value="Collagen, type VI, alpha 3"/>
    <property type="match status" value="1"/>
</dbReference>
<dbReference type="InterPro" id="IPR003961">
    <property type="entry name" value="FN3_dom"/>
</dbReference>
<keyword evidence="4" id="KW-0732">Signal</keyword>
<evidence type="ECO:0000256" key="3">
    <source>
        <dbReference type="ARBA" id="ARBA00022530"/>
    </source>
</evidence>
<dbReference type="PANTHER" id="PTHR24020:SF13">
    <property type="entry name" value="COLLAGEN ALPHA-3(VI) CHAIN"/>
    <property type="match status" value="1"/>
</dbReference>
<dbReference type="Proteomes" id="UP000504639">
    <property type="component" value="Chromosome 6"/>
</dbReference>
<feature type="domain" description="VWFA" evidence="10">
    <location>
        <begin position="134"/>
        <end position="311"/>
    </location>
</feature>
<keyword evidence="5" id="KW-0677">Repeat</keyword>
<feature type="domain" description="VWFA" evidence="10">
    <location>
        <begin position="2318"/>
        <end position="2518"/>
    </location>
</feature>
<dbReference type="GeneID" id="116490586"/>
<keyword evidence="6" id="KW-0130">Cell adhesion</keyword>
<dbReference type="GO" id="GO:0004867">
    <property type="term" value="F:serine-type endopeptidase inhibitor activity"/>
    <property type="evidence" value="ECO:0007669"/>
    <property type="project" value="InterPro"/>
</dbReference>
<evidence type="ECO:0000259" key="10">
    <source>
        <dbReference type="PROSITE" id="PS50234"/>
    </source>
</evidence>
<evidence type="ECO:0000313" key="14">
    <source>
        <dbReference type="RefSeq" id="XP_032045835.1"/>
    </source>
</evidence>
<keyword evidence="13" id="KW-1185">Reference proteome</keyword>
<dbReference type="Gene3D" id="2.60.40.10">
    <property type="entry name" value="Immunoglobulins"/>
    <property type="match status" value="1"/>
</dbReference>
<feature type="compositionally biased region" description="Low complexity" evidence="9">
    <location>
        <begin position="2566"/>
        <end position="2639"/>
    </location>
</feature>
<feature type="domain" description="VWFA" evidence="10">
    <location>
        <begin position="337"/>
        <end position="516"/>
    </location>
</feature>
<evidence type="ECO:0000256" key="6">
    <source>
        <dbReference type="ARBA" id="ARBA00022889"/>
    </source>
</evidence>
<dbReference type="FunFam" id="2.60.40.10:FF:002370">
    <property type="entry name" value="Collagen alpha-3(VI) chain"/>
    <property type="match status" value="1"/>
</dbReference>
<feature type="domain" description="VWFA" evidence="10">
    <location>
        <begin position="535"/>
        <end position="707"/>
    </location>
</feature>
<dbReference type="InterPro" id="IPR013783">
    <property type="entry name" value="Ig-like_fold"/>
</dbReference>
<name>A0A6J3D692_AYTFU</name>
<feature type="compositionally biased region" description="Gly residues" evidence="9">
    <location>
        <begin position="1887"/>
        <end position="1896"/>
    </location>
</feature>
<dbReference type="RefSeq" id="XP_032045835.1">
    <property type="nucleotide sequence ID" value="XM_032189944.1"/>
</dbReference>
<dbReference type="InterPro" id="IPR002035">
    <property type="entry name" value="VWF_A"/>
</dbReference>
<keyword evidence="3" id="KW-0272">Extracellular matrix</keyword>